<evidence type="ECO:0000259" key="10">
    <source>
        <dbReference type="Pfam" id="PF14416"/>
    </source>
</evidence>
<protein>
    <recommendedName>
        <fullName evidence="13">Trichome birefringence-like N-terminal domain-containing protein</fullName>
    </recommendedName>
</protein>
<dbReference type="InterPro" id="IPR026057">
    <property type="entry name" value="TBL_C"/>
</dbReference>
<dbReference type="Pfam" id="PF13839">
    <property type="entry name" value="PC-Esterase"/>
    <property type="match status" value="1"/>
</dbReference>
<evidence type="ECO:0000259" key="9">
    <source>
        <dbReference type="Pfam" id="PF13839"/>
    </source>
</evidence>
<evidence type="ECO:0008006" key="13">
    <source>
        <dbReference type="Google" id="ProtNLM"/>
    </source>
</evidence>
<evidence type="ECO:0000256" key="8">
    <source>
        <dbReference type="SAM" id="MobiDB-lite"/>
    </source>
</evidence>
<dbReference type="Proteomes" id="UP001085076">
    <property type="component" value="Unassembled WGS sequence"/>
</dbReference>
<dbReference type="OrthoDB" id="786649at2759"/>
<keyword evidence="4" id="KW-0735">Signal-anchor</keyword>
<evidence type="ECO:0000256" key="1">
    <source>
        <dbReference type="ARBA" id="ARBA00004323"/>
    </source>
</evidence>
<keyword evidence="5" id="KW-1133">Transmembrane helix</keyword>
<evidence type="ECO:0000256" key="7">
    <source>
        <dbReference type="ARBA" id="ARBA00023136"/>
    </source>
</evidence>
<keyword evidence="3" id="KW-0812">Transmembrane</keyword>
<comment type="similarity">
    <text evidence="2">Belongs to the PC-esterase family. TBL subfamily.</text>
</comment>
<feature type="domain" description="Trichome birefringence-like N-terminal" evidence="10">
    <location>
        <begin position="64"/>
        <end position="118"/>
    </location>
</feature>
<dbReference type="InterPro" id="IPR029962">
    <property type="entry name" value="TBL"/>
</dbReference>
<dbReference type="GO" id="GO:0000139">
    <property type="term" value="C:Golgi membrane"/>
    <property type="evidence" value="ECO:0007669"/>
    <property type="project" value="UniProtKB-SubCell"/>
</dbReference>
<sequence>MSPQYSGSSTSTPPVNATPFPLKELDTVSQQANAVEGSVVVTPLPESSKANSSVALDGIISQEEQCDIFEGRWVYDEERYPLYHAWQCPFLSDQVSCRKNGRPDSGYEHWRWEPRGCEIPRFNGRDMLERLRGKRVVIVGDSLNRNQWESLTCLLYSSVRPSRAVVKAQGSLYKIFRALDYWCSVEFFWSPFLVTLEEMKGGNNTKVLKLDRLDGSAKRWRGADILVFNTGHWWTHRGKMKVWDYFEKRGKLVEEMEGEMAFRTAIQAWARWVDQAVDPTKTIVFFRSISPEHKRYHDFQFT</sequence>
<evidence type="ECO:0000256" key="4">
    <source>
        <dbReference type="ARBA" id="ARBA00022968"/>
    </source>
</evidence>
<evidence type="ECO:0000256" key="5">
    <source>
        <dbReference type="ARBA" id="ARBA00022989"/>
    </source>
</evidence>
<dbReference type="GO" id="GO:1990538">
    <property type="term" value="F:xylan O-acetyltransferase activity"/>
    <property type="evidence" value="ECO:0007669"/>
    <property type="project" value="UniProtKB-ARBA"/>
</dbReference>
<feature type="compositionally biased region" description="Polar residues" evidence="8">
    <location>
        <begin position="1"/>
        <end position="15"/>
    </location>
</feature>
<reference evidence="11 12" key="1">
    <citation type="journal article" date="2022" name="Hortic Res">
        <title>The genome of Dioscorea zingiberensis sheds light on the biosynthesis, origin and evolution of the medicinally important diosgenin saponins.</title>
        <authorList>
            <person name="Li Y."/>
            <person name="Tan C."/>
            <person name="Li Z."/>
            <person name="Guo J."/>
            <person name="Li S."/>
            <person name="Chen X."/>
            <person name="Wang C."/>
            <person name="Dai X."/>
            <person name="Yang H."/>
            <person name="Song W."/>
            <person name="Hou L."/>
            <person name="Xu J."/>
            <person name="Tong Z."/>
            <person name="Xu A."/>
            <person name="Yuan X."/>
            <person name="Wang W."/>
            <person name="Yang Q."/>
            <person name="Chen L."/>
            <person name="Sun Z."/>
            <person name="Wang K."/>
            <person name="Pan B."/>
            <person name="Chen J."/>
            <person name="Bao Y."/>
            <person name="Liu F."/>
            <person name="Qi X."/>
            <person name="Gang D.R."/>
            <person name="Wen J."/>
            <person name="Li J."/>
        </authorList>
    </citation>
    <scope>NUCLEOTIDE SEQUENCE [LARGE SCALE GENOMIC DNA]</scope>
    <source>
        <strain evidence="11">Dzin_1.0</strain>
    </source>
</reference>
<keyword evidence="7" id="KW-0472">Membrane</keyword>
<dbReference type="PANTHER" id="PTHR32285:SF38">
    <property type="entry name" value="OS01G0614300 PROTEIN"/>
    <property type="match status" value="1"/>
</dbReference>
<dbReference type="Pfam" id="PF14416">
    <property type="entry name" value="PMR5N"/>
    <property type="match status" value="1"/>
</dbReference>
<dbReference type="AlphaFoldDB" id="A0A9D5BUG9"/>
<name>A0A9D5BUG9_9LILI</name>
<comment type="subcellular location">
    <subcellularLocation>
        <location evidence="1">Golgi apparatus membrane</location>
        <topology evidence="1">Single-pass type II membrane protein</topology>
    </subcellularLocation>
</comment>
<feature type="domain" description="Trichome birefringence-like C-terminal" evidence="9">
    <location>
        <begin position="119"/>
        <end position="297"/>
    </location>
</feature>
<dbReference type="EMBL" id="JAGGNH010000050">
    <property type="protein sequence ID" value="KAJ0960943.1"/>
    <property type="molecule type" value="Genomic_DNA"/>
</dbReference>
<keyword evidence="6" id="KW-0333">Golgi apparatus</keyword>
<evidence type="ECO:0000256" key="2">
    <source>
        <dbReference type="ARBA" id="ARBA00007727"/>
    </source>
</evidence>
<comment type="caution">
    <text evidence="11">The sequence shown here is derived from an EMBL/GenBank/DDBJ whole genome shotgun (WGS) entry which is preliminary data.</text>
</comment>
<dbReference type="PANTHER" id="PTHR32285">
    <property type="entry name" value="PROTEIN TRICHOME BIREFRINGENCE-LIKE 9-RELATED"/>
    <property type="match status" value="1"/>
</dbReference>
<evidence type="ECO:0000256" key="3">
    <source>
        <dbReference type="ARBA" id="ARBA00022692"/>
    </source>
</evidence>
<evidence type="ECO:0000313" key="11">
    <source>
        <dbReference type="EMBL" id="KAJ0960943.1"/>
    </source>
</evidence>
<proteinExistence type="inferred from homology"/>
<evidence type="ECO:0000313" key="12">
    <source>
        <dbReference type="Proteomes" id="UP001085076"/>
    </source>
</evidence>
<evidence type="ECO:0000256" key="6">
    <source>
        <dbReference type="ARBA" id="ARBA00023034"/>
    </source>
</evidence>
<organism evidence="11 12">
    <name type="scientific">Dioscorea zingiberensis</name>
    <dbReference type="NCBI Taxonomy" id="325984"/>
    <lineage>
        <taxon>Eukaryota</taxon>
        <taxon>Viridiplantae</taxon>
        <taxon>Streptophyta</taxon>
        <taxon>Embryophyta</taxon>
        <taxon>Tracheophyta</taxon>
        <taxon>Spermatophyta</taxon>
        <taxon>Magnoliopsida</taxon>
        <taxon>Liliopsida</taxon>
        <taxon>Dioscoreales</taxon>
        <taxon>Dioscoreaceae</taxon>
        <taxon>Dioscorea</taxon>
    </lineage>
</organism>
<feature type="region of interest" description="Disordered" evidence="8">
    <location>
        <begin position="1"/>
        <end position="22"/>
    </location>
</feature>
<accession>A0A9D5BUG9</accession>
<dbReference type="InterPro" id="IPR025846">
    <property type="entry name" value="TBL_N"/>
</dbReference>
<keyword evidence="12" id="KW-1185">Reference proteome</keyword>
<gene>
    <name evidence="11" type="ORF">J5N97_001155</name>
</gene>